<dbReference type="PROSITE" id="PS50022">
    <property type="entry name" value="FA58C_3"/>
    <property type="match status" value="1"/>
</dbReference>
<sequence length="685" mass="77791">MISVIPIMTSNTTPLGIASASSVYDSTRGAWRGFNKNRNDAWLSQYSSGTVQTNQWLRYNLDTPKRVIKYAISALSGTTTEQWQVGTAPKSWRFEASNNGTDWVVLDEKINFSKELWVSSGGYQEFSIVNENFYLMYRLYLVSYQYSGATYFQINELDMYAASEHLLVKNDGNFFNYINNQFNRLSLVEPLSEGDYLSYGLTDISIIAESAWSQFTGEVELCYYTDDPNKTEASFNVETEPFTLAEEWEDKEIKIIEYTDNPNQTESTITIETEPFTLYDELGDSVDVLYYTDDPEKTSAELNITANHSPLDELEGDFDVVTWSDNNATKIATASSIPSPQTVIQTEDYSMYGDLLSIVDKLNSTNGTLRYAVSFNESESWEVCKFGKWRNIDISSLVTFKKNGMSHYDISLINSAALKSKGNKIRFAYYIEDNIHNSEPGISIDNMRLNINSATETIKMDNVAFYVLNTNATIQLTLTGSKLIGILDDSDQGKVQYRILLNDKAYYPSDGSFTRLAPSPQDIDINISDRDIIFNQQNKLKVEFQDYWGETDYWETAFIGTYSGLMFMDESGEYLSDTFGGILKQLDFGVIIAGQTTLTQKVRIKNQLGYAIDNVYLEMDKKYERDGVLVELSRQANPFLPIDYLTYGLTQPNETIDFYVRIATDMRAKPSPNGLFELVVNADRV</sequence>
<dbReference type="SUPFAM" id="SSF49785">
    <property type="entry name" value="Galactose-binding domain-like"/>
    <property type="match status" value="1"/>
</dbReference>
<dbReference type="InterPro" id="IPR000421">
    <property type="entry name" value="FA58C"/>
</dbReference>
<dbReference type="InterPro" id="IPR008979">
    <property type="entry name" value="Galactose-bd-like_sf"/>
</dbReference>
<evidence type="ECO:0000313" key="2">
    <source>
        <dbReference type="EMBL" id="PZT57524.1"/>
    </source>
</evidence>
<gene>
    <name evidence="2" type="ORF">DN757_02400</name>
</gene>
<reference evidence="2 3" key="1">
    <citation type="submission" date="2018-06" db="EMBL/GenBank/DDBJ databases">
        <title>Isolation of heavy metals resistant Paenibacillus silvae NC2 from Gold-Copper mine in ZiJin, China.</title>
        <authorList>
            <person name="Xu J."/>
            <person name="Mazhar H.S."/>
            <person name="Rensing C."/>
        </authorList>
    </citation>
    <scope>NUCLEOTIDE SEQUENCE [LARGE SCALE GENOMIC DNA]</scope>
    <source>
        <strain evidence="2 3">NC2</strain>
    </source>
</reference>
<organism evidence="2 3">
    <name type="scientific">Paenibacillus silvae</name>
    <dbReference type="NCBI Taxonomy" id="1325358"/>
    <lineage>
        <taxon>Bacteria</taxon>
        <taxon>Bacillati</taxon>
        <taxon>Bacillota</taxon>
        <taxon>Bacilli</taxon>
        <taxon>Bacillales</taxon>
        <taxon>Paenibacillaceae</taxon>
        <taxon>Paenibacillus</taxon>
    </lineage>
</organism>
<dbReference type="EMBL" id="QKWW01000006">
    <property type="protein sequence ID" value="PZT57524.1"/>
    <property type="molecule type" value="Genomic_DNA"/>
</dbReference>
<dbReference type="Proteomes" id="UP000249204">
    <property type="component" value="Unassembled WGS sequence"/>
</dbReference>
<dbReference type="AlphaFoldDB" id="A0A2W6NP07"/>
<protein>
    <recommendedName>
        <fullName evidence="1">F5/8 type C domain-containing protein</fullName>
    </recommendedName>
</protein>
<dbReference type="RefSeq" id="WP_111268675.1">
    <property type="nucleotide sequence ID" value="NZ_QKWW01000006.1"/>
</dbReference>
<evidence type="ECO:0000259" key="1">
    <source>
        <dbReference type="PROSITE" id="PS50022"/>
    </source>
</evidence>
<feature type="domain" description="F5/8 type C" evidence="1">
    <location>
        <begin position="1"/>
        <end position="103"/>
    </location>
</feature>
<accession>A0A2W6NP07</accession>
<proteinExistence type="predicted"/>
<dbReference type="Gene3D" id="2.60.120.260">
    <property type="entry name" value="Galactose-binding domain-like"/>
    <property type="match status" value="1"/>
</dbReference>
<name>A0A2W6NP07_9BACL</name>
<evidence type="ECO:0000313" key="3">
    <source>
        <dbReference type="Proteomes" id="UP000249204"/>
    </source>
</evidence>
<comment type="caution">
    <text evidence="2">The sequence shown here is derived from an EMBL/GenBank/DDBJ whole genome shotgun (WGS) entry which is preliminary data.</text>
</comment>